<comment type="subcellular location">
    <subcellularLocation>
        <location evidence="1">Membrane</location>
        <topology evidence="1">Single-pass type I membrane protein</topology>
    </subcellularLocation>
</comment>
<dbReference type="PANTHER" id="PTHR22811">
    <property type="entry name" value="TRANSMEMBRANE EMP24 DOMAIN-CONTAINING PROTEIN"/>
    <property type="match status" value="1"/>
</dbReference>
<dbReference type="GO" id="GO:0005793">
    <property type="term" value="C:endoplasmic reticulum-Golgi intermediate compartment"/>
    <property type="evidence" value="ECO:0000318"/>
    <property type="project" value="GO_Central"/>
</dbReference>
<name>M4DN70_BRACM</name>
<dbReference type="GO" id="GO:0005794">
    <property type="term" value="C:Golgi apparatus"/>
    <property type="evidence" value="ECO:0000318"/>
    <property type="project" value="GO_Central"/>
</dbReference>
<evidence type="ECO:0000256" key="3">
    <source>
        <dbReference type="ARBA" id="ARBA00022692"/>
    </source>
</evidence>
<reference evidence="10 11" key="2">
    <citation type="journal article" date="2018" name="Hortic Res">
        <title>Improved Brassica rapa reference genome by single-molecule sequencing and chromosome conformation capture technologies.</title>
        <authorList>
            <person name="Zhang L."/>
            <person name="Cai X."/>
            <person name="Wu J."/>
            <person name="Liu M."/>
            <person name="Grob S."/>
            <person name="Cheng F."/>
            <person name="Liang J."/>
            <person name="Cai C."/>
            <person name="Liu Z."/>
            <person name="Liu B."/>
            <person name="Wang F."/>
            <person name="Li S."/>
            <person name="Liu F."/>
            <person name="Li X."/>
            <person name="Cheng L."/>
            <person name="Yang W."/>
            <person name="Li M.H."/>
            <person name="Grossniklaus U."/>
            <person name="Zheng H."/>
            <person name="Wang X."/>
        </authorList>
    </citation>
    <scope>NUCLEOTIDE SEQUENCE [LARGE SCALE GENOMIC DNA]</scope>
    <source>
        <strain evidence="10 11">cv. Chiifu-401-42</strain>
    </source>
</reference>
<keyword evidence="7" id="KW-0472">Membrane</keyword>
<evidence type="ECO:0000313" key="11">
    <source>
        <dbReference type="Proteomes" id="UP000011750"/>
    </source>
</evidence>
<keyword evidence="11" id="KW-1185">Reference proteome</keyword>
<dbReference type="Proteomes" id="UP000011750">
    <property type="component" value="Chromosome A06"/>
</dbReference>
<evidence type="ECO:0000256" key="6">
    <source>
        <dbReference type="ARBA" id="ARBA00023054"/>
    </source>
</evidence>
<keyword evidence="4 8" id="KW-0732">Signal</keyword>
<evidence type="ECO:0000256" key="8">
    <source>
        <dbReference type="SAM" id="SignalP"/>
    </source>
</evidence>
<dbReference type="InterPro" id="IPR015720">
    <property type="entry name" value="Emp24-like"/>
</dbReference>
<dbReference type="GO" id="GO:0007030">
    <property type="term" value="P:Golgi organization"/>
    <property type="evidence" value="ECO:0000318"/>
    <property type="project" value="GO_Central"/>
</dbReference>
<dbReference type="InParanoid" id="M4DN70"/>
<dbReference type="InterPro" id="IPR009038">
    <property type="entry name" value="GOLD_dom"/>
</dbReference>
<dbReference type="STRING" id="51351.M4DN70"/>
<feature type="signal peptide" evidence="8">
    <location>
        <begin position="1"/>
        <end position="28"/>
    </location>
</feature>
<evidence type="ECO:0000259" key="9">
    <source>
        <dbReference type="SMART" id="SM01190"/>
    </source>
</evidence>
<sequence>MSIRGGLVAFSPILAALLFMLTVNHGEAIWLTIPPTGGTKCVSEEIQSNVVVLADYYVVDEHSPENTPAISSKETSPYGNNLYHQDNVTHANPLTLGIDWKIGIAAKDWDFVAKRKKSRQGVELQLRRLDGLMQSIRENIKYIKDREAEMREVKEHQDLLVADLLSRETKKWNVVTINNLLLEPINYILCLRPSILDAEDKECSKAEVKPATDVKNVTATRTTTSTATATAPATATATAPEIISGLKSASSRKFRPVCHHCGVVGYIRLRSVQGANHGGFGLNNMWSRRFNHYGDGGMGFPPHFGGYGSSY</sequence>
<dbReference type="HOGENOM" id="CLU_895324_0_0_1"/>
<comment type="similarity">
    <text evidence="2">Belongs to the EMP24/GP25L family.</text>
</comment>
<keyword evidence="3" id="KW-0812">Transmembrane</keyword>
<reference evidence="10" key="3">
    <citation type="submission" date="2023-03" db="UniProtKB">
        <authorList>
            <consortium name="EnsemblPlants"/>
        </authorList>
    </citation>
    <scope>IDENTIFICATION</scope>
    <source>
        <strain evidence="10">cv. Chiifu-401-42</strain>
    </source>
</reference>
<organism evidence="10 11">
    <name type="scientific">Brassica campestris</name>
    <name type="common">Field mustard</name>
    <dbReference type="NCBI Taxonomy" id="3711"/>
    <lineage>
        <taxon>Eukaryota</taxon>
        <taxon>Viridiplantae</taxon>
        <taxon>Streptophyta</taxon>
        <taxon>Embryophyta</taxon>
        <taxon>Tracheophyta</taxon>
        <taxon>Spermatophyta</taxon>
        <taxon>Magnoliopsida</taxon>
        <taxon>eudicotyledons</taxon>
        <taxon>Gunneridae</taxon>
        <taxon>Pentapetalae</taxon>
        <taxon>rosids</taxon>
        <taxon>malvids</taxon>
        <taxon>Brassicales</taxon>
        <taxon>Brassicaceae</taxon>
        <taxon>Brassiceae</taxon>
        <taxon>Brassica</taxon>
    </lineage>
</organism>
<dbReference type="AlphaFoldDB" id="M4DN70"/>
<evidence type="ECO:0000256" key="4">
    <source>
        <dbReference type="ARBA" id="ARBA00022729"/>
    </source>
</evidence>
<evidence type="ECO:0000256" key="5">
    <source>
        <dbReference type="ARBA" id="ARBA00022989"/>
    </source>
</evidence>
<accession>M4DN70</accession>
<feature type="domain" description="GOLD" evidence="9">
    <location>
        <begin position="28"/>
        <end position="166"/>
    </location>
</feature>
<dbReference type="GO" id="GO:0030134">
    <property type="term" value="C:COPII-coated ER to Golgi transport vesicle"/>
    <property type="evidence" value="ECO:0000318"/>
    <property type="project" value="GO_Central"/>
</dbReference>
<dbReference type="GO" id="GO:0006886">
    <property type="term" value="P:intracellular protein transport"/>
    <property type="evidence" value="ECO:0000318"/>
    <property type="project" value="GO_Central"/>
</dbReference>
<evidence type="ECO:0000313" key="10">
    <source>
        <dbReference type="EnsemblPlants" id="Bra017957.1-P"/>
    </source>
</evidence>
<proteinExistence type="inferred from homology"/>
<reference evidence="10 11" key="1">
    <citation type="journal article" date="2011" name="Nat. Genet.">
        <title>The genome of the mesopolyploid crop species Brassica rapa.</title>
        <authorList>
            <consortium name="Brassica rapa Genome Sequencing Project Consortium"/>
            <person name="Wang X."/>
            <person name="Wang H."/>
            <person name="Wang J."/>
            <person name="Sun R."/>
            <person name="Wu J."/>
            <person name="Liu S."/>
            <person name="Bai Y."/>
            <person name="Mun J.H."/>
            <person name="Bancroft I."/>
            <person name="Cheng F."/>
            <person name="Huang S."/>
            <person name="Li X."/>
            <person name="Hua W."/>
            <person name="Wang J."/>
            <person name="Wang X."/>
            <person name="Freeling M."/>
            <person name="Pires J.C."/>
            <person name="Paterson A.H."/>
            <person name="Chalhoub B."/>
            <person name="Wang B."/>
            <person name="Hayward A."/>
            <person name="Sharpe A.G."/>
            <person name="Park B.S."/>
            <person name="Weisshaar B."/>
            <person name="Liu B."/>
            <person name="Li B."/>
            <person name="Liu B."/>
            <person name="Tong C."/>
            <person name="Song C."/>
            <person name="Duran C."/>
            <person name="Peng C."/>
            <person name="Geng C."/>
            <person name="Koh C."/>
            <person name="Lin C."/>
            <person name="Edwards D."/>
            <person name="Mu D."/>
            <person name="Shen D."/>
            <person name="Soumpourou E."/>
            <person name="Li F."/>
            <person name="Fraser F."/>
            <person name="Conant G."/>
            <person name="Lassalle G."/>
            <person name="King G.J."/>
            <person name="Bonnema G."/>
            <person name="Tang H."/>
            <person name="Wang H."/>
            <person name="Belcram H."/>
            <person name="Zhou H."/>
            <person name="Hirakawa H."/>
            <person name="Abe H."/>
            <person name="Guo H."/>
            <person name="Wang H."/>
            <person name="Jin H."/>
            <person name="Parkin I.A."/>
            <person name="Batley J."/>
            <person name="Kim J.S."/>
            <person name="Just J."/>
            <person name="Li J."/>
            <person name="Xu J."/>
            <person name="Deng J."/>
            <person name="Kim J.A."/>
            <person name="Li J."/>
            <person name="Yu J."/>
            <person name="Meng J."/>
            <person name="Wang J."/>
            <person name="Min J."/>
            <person name="Poulain J."/>
            <person name="Wang J."/>
            <person name="Hatakeyama K."/>
            <person name="Wu K."/>
            <person name="Wang L."/>
            <person name="Fang L."/>
            <person name="Trick M."/>
            <person name="Links M.G."/>
            <person name="Zhao M."/>
            <person name="Jin M."/>
            <person name="Ramchiary N."/>
            <person name="Drou N."/>
            <person name="Berkman P.J."/>
            <person name="Cai Q."/>
            <person name="Huang Q."/>
            <person name="Li R."/>
            <person name="Tabata S."/>
            <person name="Cheng S."/>
            <person name="Zhang S."/>
            <person name="Zhang S."/>
            <person name="Huang S."/>
            <person name="Sato S."/>
            <person name="Sun S."/>
            <person name="Kwon S.J."/>
            <person name="Choi S.R."/>
            <person name="Lee T.H."/>
            <person name="Fan W."/>
            <person name="Zhao X."/>
            <person name="Tan X."/>
            <person name="Xu X."/>
            <person name="Wang Y."/>
            <person name="Qiu Y."/>
            <person name="Yin Y."/>
            <person name="Li Y."/>
            <person name="Du Y."/>
            <person name="Liao Y."/>
            <person name="Lim Y."/>
            <person name="Narusaka Y."/>
            <person name="Wang Y."/>
            <person name="Wang Z."/>
            <person name="Li Z."/>
            <person name="Wang Z."/>
            <person name="Xiong Z."/>
            <person name="Zhang Z."/>
        </authorList>
    </citation>
    <scope>NUCLEOTIDE SEQUENCE [LARGE SCALE GENOMIC DNA]</scope>
    <source>
        <strain evidence="10 11">cv. Chiifu-401-42</strain>
    </source>
</reference>
<dbReference type="SMART" id="SM01190">
    <property type="entry name" value="EMP24_GP25L"/>
    <property type="match status" value="1"/>
</dbReference>
<evidence type="ECO:0000256" key="2">
    <source>
        <dbReference type="ARBA" id="ARBA00007104"/>
    </source>
</evidence>
<dbReference type="GO" id="GO:0005783">
    <property type="term" value="C:endoplasmic reticulum"/>
    <property type="evidence" value="ECO:0000318"/>
    <property type="project" value="GO_Central"/>
</dbReference>
<evidence type="ECO:0000256" key="1">
    <source>
        <dbReference type="ARBA" id="ARBA00004479"/>
    </source>
</evidence>
<keyword evidence="6" id="KW-0175">Coiled coil</keyword>
<dbReference type="Pfam" id="PF01105">
    <property type="entry name" value="EMP24_GP25L"/>
    <property type="match status" value="1"/>
</dbReference>
<feature type="chain" id="PRO_5004051062" description="GOLD domain-containing protein" evidence="8">
    <location>
        <begin position="29"/>
        <end position="311"/>
    </location>
</feature>
<keyword evidence="5" id="KW-1133">Transmembrane helix</keyword>
<dbReference type="Gramene" id="Bra017957.1">
    <property type="protein sequence ID" value="Bra017957.1-P"/>
    <property type="gene ID" value="Bra017957"/>
</dbReference>
<protein>
    <recommendedName>
        <fullName evidence="9">GOLD domain-containing protein</fullName>
    </recommendedName>
</protein>
<dbReference type="GO" id="GO:0016020">
    <property type="term" value="C:membrane"/>
    <property type="evidence" value="ECO:0007669"/>
    <property type="project" value="UniProtKB-SubCell"/>
</dbReference>
<evidence type="ECO:0000256" key="7">
    <source>
        <dbReference type="ARBA" id="ARBA00023136"/>
    </source>
</evidence>
<dbReference type="EnsemblPlants" id="Bra017957.1">
    <property type="protein sequence ID" value="Bra017957.1-P"/>
    <property type="gene ID" value="Bra017957"/>
</dbReference>
<dbReference type="GO" id="GO:0006888">
    <property type="term" value="P:endoplasmic reticulum to Golgi vesicle-mediated transport"/>
    <property type="evidence" value="ECO:0000318"/>
    <property type="project" value="GO_Central"/>
</dbReference>
<dbReference type="eggNOG" id="KOG1691">
    <property type="taxonomic scope" value="Eukaryota"/>
</dbReference>